<dbReference type="VEuPathDB" id="FungiDB:P174DRAFT_366327"/>
<gene>
    <name evidence="2" type="ORF">P174DRAFT_366327</name>
</gene>
<feature type="region of interest" description="Disordered" evidence="1">
    <location>
        <begin position="1"/>
        <end position="21"/>
    </location>
</feature>
<reference evidence="3" key="1">
    <citation type="journal article" date="2018" name="Proc. Natl. Acad. Sci. U.S.A.">
        <title>Linking secondary metabolites to gene clusters through genome sequencing of six diverse Aspergillus species.</title>
        <authorList>
            <person name="Kaerboelling I."/>
            <person name="Vesth T.C."/>
            <person name="Frisvad J.C."/>
            <person name="Nybo J.L."/>
            <person name="Theobald S."/>
            <person name="Kuo A."/>
            <person name="Bowyer P."/>
            <person name="Matsuda Y."/>
            <person name="Mondo S."/>
            <person name="Lyhne E.K."/>
            <person name="Kogle M.E."/>
            <person name="Clum A."/>
            <person name="Lipzen A."/>
            <person name="Salamov A."/>
            <person name="Ngan C.Y."/>
            <person name="Daum C."/>
            <person name="Chiniquy J."/>
            <person name="Barry K."/>
            <person name="LaButti K."/>
            <person name="Haridas S."/>
            <person name="Simmons B.A."/>
            <person name="Magnuson J.K."/>
            <person name="Mortensen U.H."/>
            <person name="Larsen T.O."/>
            <person name="Grigoriev I.V."/>
            <person name="Baker S.E."/>
            <person name="Andersen M.R."/>
        </authorList>
    </citation>
    <scope>NUCLEOTIDE SEQUENCE [LARGE SCALE GENOMIC DNA]</scope>
    <source>
        <strain evidence="3">IBT 16806</strain>
    </source>
</reference>
<keyword evidence="3" id="KW-1185">Reference proteome</keyword>
<sequence>MSTDPMHSRPRRSRTPTDPTQFPQRFFLKVKSDILSVNGPGFLSYTNIEPEIGSLVAISLDCDKEIEARSVYINFNSVSKEFHVTMPTGLHMSVIPWLKNEFFRAGQSGFFSACENDTLTMSSSTRFDSFAPPYAMSFKEPEAYIQPESCPLPTVVFEVGYSESYPRLLRDKDLWLVGAAAHVNVVILIKWSLLAQSRIKGRVEVWRKNQPAPLTFVRGFPLQFL</sequence>
<evidence type="ECO:0000313" key="3">
    <source>
        <dbReference type="Proteomes" id="UP000234474"/>
    </source>
</evidence>
<dbReference type="AlphaFoldDB" id="A0A2I1CBD1"/>
<dbReference type="EMBL" id="MSZS01000003">
    <property type="protein sequence ID" value="PKX94949.1"/>
    <property type="molecule type" value="Genomic_DNA"/>
</dbReference>
<protein>
    <submittedName>
        <fullName evidence="2">Uncharacterized protein</fullName>
    </submittedName>
</protein>
<comment type="caution">
    <text evidence="2">The sequence shown here is derived from an EMBL/GenBank/DDBJ whole genome shotgun (WGS) entry which is preliminary data.</text>
</comment>
<evidence type="ECO:0000313" key="2">
    <source>
        <dbReference type="EMBL" id="PKX94949.1"/>
    </source>
</evidence>
<proteinExistence type="predicted"/>
<dbReference type="OrthoDB" id="76567at2759"/>
<dbReference type="Proteomes" id="UP000234474">
    <property type="component" value="Unassembled WGS sequence"/>
</dbReference>
<organism evidence="2 3">
    <name type="scientific">Aspergillus novofumigatus (strain IBT 16806)</name>
    <dbReference type="NCBI Taxonomy" id="1392255"/>
    <lineage>
        <taxon>Eukaryota</taxon>
        <taxon>Fungi</taxon>
        <taxon>Dikarya</taxon>
        <taxon>Ascomycota</taxon>
        <taxon>Pezizomycotina</taxon>
        <taxon>Eurotiomycetes</taxon>
        <taxon>Eurotiomycetidae</taxon>
        <taxon>Eurotiales</taxon>
        <taxon>Aspergillaceae</taxon>
        <taxon>Aspergillus</taxon>
        <taxon>Aspergillus subgen. Fumigati</taxon>
    </lineage>
</organism>
<evidence type="ECO:0000256" key="1">
    <source>
        <dbReference type="SAM" id="MobiDB-lite"/>
    </source>
</evidence>
<dbReference type="RefSeq" id="XP_024683544.1">
    <property type="nucleotide sequence ID" value="XM_024822105.1"/>
</dbReference>
<accession>A0A2I1CBD1</accession>
<name>A0A2I1CBD1_ASPN1</name>
<dbReference type="OMA" id="VILIKWD"/>
<dbReference type="GeneID" id="36529431"/>